<accession>A0ABD3PRA2</accession>
<evidence type="ECO:0000256" key="1">
    <source>
        <dbReference type="SAM" id="MobiDB-lite"/>
    </source>
</evidence>
<feature type="region of interest" description="Disordered" evidence="1">
    <location>
        <begin position="151"/>
        <end position="170"/>
    </location>
</feature>
<feature type="compositionally biased region" description="Acidic residues" evidence="1">
    <location>
        <begin position="509"/>
        <end position="518"/>
    </location>
</feature>
<reference evidence="2 3" key="1">
    <citation type="submission" date="2024-10" db="EMBL/GenBank/DDBJ databases">
        <title>Updated reference genomes for cyclostephanoid diatoms.</title>
        <authorList>
            <person name="Roberts W.R."/>
            <person name="Alverson A.J."/>
        </authorList>
    </citation>
    <scope>NUCLEOTIDE SEQUENCE [LARGE SCALE GENOMIC DNA]</scope>
    <source>
        <strain evidence="2 3">AJA010-31</strain>
    </source>
</reference>
<feature type="compositionally biased region" description="Basic and acidic residues" evidence="1">
    <location>
        <begin position="540"/>
        <end position="571"/>
    </location>
</feature>
<dbReference type="Proteomes" id="UP001530400">
    <property type="component" value="Unassembled WGS sequence"/>
</dbReference>
<name>A0ABD3PRA2_9STRA</name>
<feature type="compositionally biased region" description="Basic residues" evidence="1">
    <location>
        <begin position="151"/>
        <end position="166"/>
    </location>
</feature>
<dbReference type="AlphaFoldDB" id="A0ABD3PRA2"/>
<organism evidence="2 3">
    <name type="scientific">Cyclotella atomus</name>
    <dbReference type="NCBI Taxonomy" id="382360"/>
    <lineage>
        <taxon>Eukaryota</taxon>
        <taxon>Sar</taxon>
        <taxon>Stramenopiles</taxon>
        <taxon>Ochrophyta</taxon>
        <taxon>Bacillariophyta</taxon>
        <taxon>Coscinodiscophyceae</taxon>
        <taxon>Thalassiosirophycidae</taxon>
        <taxon>Stephanodiscales</taxon>
        <taxon>Stephanodiscaceae</taxon>
        <taxon>Cyclotella</taxon>
    </lineage>
</organism>
<keyword evidence="3" id="KW-1185">Reference proteome</keyword>
<gene>
    <name evidence="2" type="ORF">ACHAWO_001331</name>
</gene>
<sequence>MKTPSPLARLDNIRGGDNLEYLLDDLEDDEYDDDEYEYYEVEDETEEEEPSSLSELPEVQTDKPSKRRVLPIRRLALPKSISIRSIGTSMPNLSTLQRNLISNSQNLSMEVVKFLSVHAYASASIGAGALCLLLVQIVLTRTALFPGLKSSGRRRKSLNKKQKKKKYGDYSKGYPDDEDVVDLDEAKKVGFIKRYWKKATDILVPDSLVYWFQNVGMSVGDMKSRMGMKLASVASYVWRKPSITAGEELLKDIDDTSRHAKVEAEFSTPKSFATEQNASLKETEKVDELKQQLETLTDSHQSLEQEYEASLRMLHEARLELRQLKSSQSNNDEDSQKEEMEATVKALETKYRQQMKEQIERIKNQTTEKIRAELIAEYDEKLQAQSELADAEKKKYEKEFLSSPAFQQYLDEASAMKIEEAVANAVEETIEQQEAKSREEMARVRDAIQKVLERERRMMKEQVAKATSQVREWVKKQQLEQLQRREEQLRGEARQLGLLEEEQTRDIEVDAYGEDEDVAMAGDVVDRRMSGRRQSSRRGASQERERYTETSLYDERRRGVEERRRSSRDQRGNYYPKQANDYTEGEDGYVTDNDDGTAGEVEDDMDRQRPPQRTRQSPRYTSTNIYKEAARRKEQQRRRDQGM</sequence>
<evidence type="ECO:0000313" key="2">
    <source>
        <dbReference type="EMBL" id="KAL3790256.1"/>
    </source>
</evidence>
<feature type="compositionally biased region" description="Acidic residues" evidence="1">
    <location>
        <begin position="39"/>
        <end position="50"/>
    </location>
</feature>
<dbReference type="EMBL" id="JALLPJ020000506">
    <property type="protein sequence ID" value="KAL3790256.1"/>
    <property type="molecule type" value="Genomic_DNA"/>
</dbReference>
<feature type="compositionally biased region" description="Basic and acidic residues" evidence="1">
    <location>
        <begin position="628"/>
        <end position="643"/>
    </location>
</feature>
<proteinExistence type="predicted"/>
<feature type="compositionally biased region" description="Acidic residues" evidence="1">
    <location>
        <begin position="583"/>
        <end position="605"/>
    </location>
</feature>
<feature type="region of interest" description="Disordered" evidence="1">
    <location>
        <begin position="492"/>
        <end position="643"/>
    </location>
</feature>
<protein>
    <submittedName>
        <fullName evidence="2">Uncharacterized protein</fullName>
    </submittedName>
</protein>
<evidence type="ECO:0000313" key="3">
    <source>
        <dbReference type="Proteomes" id="UP001530400"/>
    </source>
</evidence>
<comment type="caution">
    <text evidence="2">The sequence shown here is derived from an EMBL/GenBank/DDBJ whole genome shotgun (WGS) entry which is preliminary data.</text>
</comment>
<feature type="region of interest" description="Disordered" evidence="1">
    <location>
        <begin position="39"/>
        <end position="64"/>
    </location>
</feature>